<evidence type="ECO:0000313" key="2">
    <source>
        <dbReference type="Proteomes" id="UP000478052"/>
    </source>
</evidence>
<reference evidence="1 2" key="1">
    <citation type="submission" date="2019-08" db="EMBL/GenBank/DDBJ databases">
        <title>Whole genome of Aphis craccivora.</title>
        <authorList>
            <person name="Voronova N.V."/>
            <person name="Shulinski R.S."/>
            <person name="Bandarenka Y.V."/>
            <person name="Zhorov D.G."/>
            <person name="Warner D."/>
        </authorList>
    </citation>
    <scope>NUCLEOTIDE SEQUENCE [LARGE SCALE GENOMIC DNA]</scope>
    <source>
        <strain evidence="1">180601</strain>
        <tissue evidence="1">Whole Body</tissue>
    </source>
</reference>
<dbReference type="EMBL" id="VUJU01001040">
    <property type="protein sequence ID" value="KAF0767106.1"/>
    <property type="molecule type" value="Genomic_DNA"/>
</dbReference>
<dbReference type="Proteomes" id="UP000478052">
    <property type="component" value="Unassembled WGS sequence"/>
</dbReference>
<keyword evidence="2" id="KW-1185">Reference proteome</keyword>
<protein>
    <submittedName>
        <fullName evidence="1">Uncharacterized protein</fullName>
    </submittedName>
</protein>
<proteinExistence type="predicted"/>
<evidence type="ECO:0000313" key="1">
    <source>
        <dbReference type="EMBL" id="KAF0767106.1"/>
    </source>
</evidence>
<accession>A0A6G0Z8Y3</accession>
<sequence length="42" mass="4999">NRFGRKLVLRKNSRFSLIFCWFFPALLKTIGKFKKLPPQSTN</sequence>
<organism evidence="1 2">
    <name type="scientific">Aphis craccivora</name>
    <name type="common">Cowpea aphid</name>
    <dbReference type="NCBI Taxonomy" id="307492"/>
    <lineage>
        <taxon>Eukaryota</taxon>
        <taxon>Metazoa</taxon>
        <taxon>Ecdysozoa</taxon>
        <taxon>Arthropoda</taxon>
        <taxon>Hexapoda</taxon>
        <taxon>Insecta</taxon>
        <taxon>Pterygota</taxon>
        <taxon>Neoptera</taxon>
        <taxon>Paraneoptera</taxon>
        <taxon>Hemiptera</taxon>
        <taxon>Sternorrhyncha</taxon>
        <taxon>Aphidomorpha</taxon>
        <taxon>Aphidoidea</taxon>
        <taxon>Aphididae</taxon>
        <taxon>Aphidini</taxon>
        <taxon>Aphis</taxon>
        <taxon>Aphis</taxon>
    </lineage>
</organism>
<gene>
    <name evidence="1" type="ORF">FWK35_00010189</name>
</gene>
<comment type="caution">
    <text evidence="1">The sequence shown here is derived from an EMBL/GenBank/DDBJ whole genome shotgun (WGS) entry which is preliminary data.</text>
</comment>
<dbReference type="AlphaFoldDB" id="A0A6G0Z8Y3"/>
<name>A0A6G0Z8Y3_APHCR</name>
<feature type="non-terminal residue" evidence="1">
    <location>
        <position position="1"/>
    </location>
</feature>